<keyword evidence="4" id="KW-0732">Signal</keyword>
<dbReference type="InterPro" id="IPR039424">
    <property type="entry name" value="SBP_5"/>
</dbReference>
<keyword evidence="9" id="KW-1185">Reference proteome</keyword>
<dbReference type="Gene3D" id="3.10.105.10">
    <property type="entry name" value="Dipeptide-binding Protein, Domain 3"/>
    <property type="match status" value="1"/>
</dbReference>
<organism evidence="8 9">
    <name type="scientific">Bifidobacterium aemilianum</name>
    <dbReference type="NCBI Taxonomy" id="2493120"/>
    <lineage>
        <taxon>Bacteria</taxon>
        <taxon>Bacillati</taxon>
        <taxon>Actinomycetota</taxon>
        <taxon>Actinomycetes</taxon>
        <taxon>Bifidobacteriales</taxon>
        <taxon>Bifidobacteriaceae</taxon>
        <taxon>Bifidobacterium</taxon>
    </lineage>
</organism>
<evidence type="ECO:0000256" key="1">
    <source>
        <dbReference type="ARBA" id="ARBA00004196"/>
    </source>
</evidence>
<dbReference type="GO" id="GO:0042597">
    <property type="term" value="C:periplasmic space"/>
    <property type="evidence" value="ECO:0007669"/>
    <property type="project" value="UniProtKB-ARBA"/>
</dbReference>
<evidence type="ECO:0000313" key="8">
    <source>
        <dbReference type="EMBL" id="RBP98308.1"/>
    </source>
</evidence>
<feature type="compositionally biased region" description="Basic and acidic residues" evidence="5">
    <location>
        <begin position="1"/>
        <end position="13"/>
    </location>
</feature>
<reference evidence="8 9" key="1">
    <citation type="submission" date="2017-10" db="EMBL/GenBank/DDBJ databases">
        <title>Bifidobacterium xylocopum sp. nov. and Bifidobacterium aemilianum sp. nov., from the carpenter bee (Xylocopa violacea) digestive tract.</title>
        <authorList>
            <person name="Alberoni D."/>
            <person name="Baffoni L."/>
            <person name="Di Gioia D."/>
            <person name="Gaggia F."/>
            <person name="Biavati B."/>
        </authorList>
    </citation>
    <scope>NUCLEOTIDE SEQUENCE [LARGE SCALE GENOMIC DNA]</scope>
    <source>
        <strain evidence="8 9">XV10</strain>
    </source>
</reference>
<dbReference type="PIRSF" id="PIRSF002741">
    <property type="entry name" value="MppA"/>
    <property type="match status" value="1"/>
</dbReference>
<evidence type="ECO:0000259" key="7">
    <source>
        <dbReference type="Pfam" id="PF00496"/>
    </source>
</evidence>
<keyword evidence="6" id="KW-1133">Transmembrane helix</keyword>
<dbReference type="InterPro" id="IPR030678">
    <property type="entry name" value="Peptide/Ni-bd"/>
</dbReference>
<evidence type="ECO:0000256" key="2">
    <source>
        <dbReference type="ARBA" id="ARBA00005695"/>
    </source>
</evidence>
<evidence type="ECO:0000256" key="3">
    <source>
        <dbReference type="ARBA" id="ARBA00022448"/>
    </source>
</evidence>
<evidence type="ECO:0000256" key="5">
    <source>
        <dbReference type="SAM" id="MobiDB-lite"/>
    </source>
</evidence>
<keyword evidence="6" id="KW-0472">Membrane</keyword>
<dbReference type="Gene3D" id="3.40.190.10">
    <property type="entry name" value="Periplasmic binding protein-like II"/>
    <property type="match status" value="1"/>
</dbReference>
<evidence type="ECO:0000313" key="9">
    <source>
        <dbReference type="Proteomes" id="UP000252530"/>
    </source>
</evidence>
<keyword evidence="3" id="KW-0813">Transport</keyword>
<dbReference type="Pfam" id="PF00496">
    <property type="entry name" value="SBP_bac_5"/>
    <property type="match status" value="1"/>
</dbReference>
<dbReference type="GO" id="GO:1904680">
    <property type="term" value="F:peptide transmembrane transporter activity"/>
    <property type="evidence" value="ECO:0007669"/>
    <property type="project" value="TreeGrafter"/>
</dbReference>
<proteinExistence type="inferred from homology"/>
<dbReference type="PANTHER" id="PTHR30290:SF10">
    <property type="entry name" value="PERIPLASMIC OLIGOPEPTIDE-BINDING PROTEIN-RELATED"/>
    <property type="match status" value="1"/>
</dbReference>
<dbReference type="AlphaFoldDB" id="A0A366KAW7"/>
<dbReference type="PANTHER" id="PTHR30290">
    <property type="entry name" value="PERIPLASMIC BINDING COMPONENT OF ABC TRANSPORTER"/>
    <property type="match status" value="1"/>
</dbReference>
<feature type="domain" description="Solute-binding protein family 5" evidence="7">
    <location>
        <begin position="153"/>
        <end position="486"/>
    </location>
</feature>
<dbReference type="GO" id="GO:0043190">
    <property type="term" value="C:ATP-binding cassette (ABC) transporter complex"/>
    <property type="evidence" value="ECO:0007669"/>
    <property type="project" value="InterPro"/>
</dbReference>
<comment type="subcellular location">
    <subcellularLocation>
        <location evidence="1">Cell envelope</location>
    </subcellularLocation>
</comment>
<sequence length="579" mass="63205">MAKQTSAEHRTGTDEQFGTAEQTDQVGSGDGTVQASDGARPGQAGSAGWALAASTDASLNQRTKSTDHGRRGLIWAIVAATVVVAFIVGFVLVRGRGKSDAAPAGRPSSKVTVGLKLAPSNLDIRNQSGSALDQLLIGNVYEGLVARDADNHVVPSLAQSWDQNADGTLYTFHLNPGMTFSNGHKLDSEDVVWSIRELVSKQYHNADQLKNLQSIEAPDANTVELRLSAPYSSLLWVLTGRPGLVFDKGASYDMKTQAVGSGPYLLTSFVPNDSATLQANRKYWGERKAKTPTVVVRYLGDDNAAVNALKSKDVQVLAPITENLATPFRSDKDHYQVQAGDDTDKYVLAFNSKGPKTADLRVRQAIRHTIDHQELIASRGGSDKALGGPIPSLDPGYEDLTGLYKHDVAKARELMAQAGYSPANPLELRLTYANTYGTELGDQLRSQLKPIGIDLKVNVVEFSTWLQDVYQNHDYDLSLVDHNESHDFSQWTSPDYYYGYDNPKVRRLYDQAMASTKPKDTSRLLAQAARQVSQDAPADWLFNYRVTTAELKGVKGFPLNLNQTLMPLRDLTYCPGVGD</sequence>
<name>A0A366KAW7_9BIFI</name>
<dbReference type="RefSeq" id="WP_113859991.1">
    <property type="nucleotide sequence ID" value="NZ_PDCG01000002.1"/>
</dbReference>
<feature type="compositionally biased region" description="Polar residues" evidence="5">
    <location>
        <begin position="14"/>
        <end position="35"/>
    </location>
</feature>
<dbReference type="OrthoDB" id="9796817at2"/>
<gene>
    <name evidence="8" type="ORF">CRD60_03725</name>
</gene>
<dbReference type="GO" id="GO:0015833">
    <property type="term" value="P:peptide transport"/>
    <property type="evidence" value="ECO:0007669"/>
    <property type="project" value="TreeGrafter"/>
</dbReference>
<comment type="caution">
    <text evidence="8">The sequence shown here is derived from an EMBL/GenBank/DDBJ whole genome shotgun (WGS) entry which is preliminary data.</text>
</comment>
<feature type="region of interest" description="Disordered" evidence="5">
    <location>
        <begin position="1"/>
        <end position="47"/>
    </location>
</feature>
<dbReference type="CDD" id="cd08494">
    <property type="entry name" value="PBP2_NikA_DppA_OppA_like_6"/>
    <property type="match status" value="1"/>
</dbReference>
<comment type="similarity">
    <text evidence="2">Belongs to the bacterial solute-binding protein 5 family.</text>
</comment>
<keyword evidence="6" id="KW-0812">Transmembrane</keyword>
<accession>A0A366KAW7</accession>
<dbReference type="Proteomes" id="UP000252530">
    <property type="component" value="Unassembled WGS sequence"/>
</dbReference>
<evidence type="ECO:0000256" key="6">
    <source>
        <dbReference type="SAM" id="Phobius"/>
    </source>
</evidence>
<dbReference type="SUPFAM" id="SSF53850">
    <property type="entry name" value="Periplasmic binding protein-like II"/>
    <property type="match status" value="1"/>
</dbReference>
<dbReference type="GO" id="GO:0030313">
    <property type="term" value="C:cell envelope"/>
    <property type="evidence" value="ECO:0007669"/>
    <property type="project" value="UniProtKB-SubCell"/>
</dbReference>
<dbReference type="InterPro" id="IPR000914">
    <property type="entry name" value="SBP_5_dom"/>
</dbReference>
<evidence type="ECO:0000256" key="4">
    <source>
        <dbReference type="ARBA" id="ARBA00022729"/>
    </source>
</evidence>
<dbReference type="EMBL" id="PDCG01000002">
    <property type="protein sequence ID" value="RBP98308.1"/>
    <property type="molecule type" value="Genomic_DNA"/>
</dbReference>
<feature type="transmembrane region" description="Helical" evidence="6">
    <location>
        <begin position="72"/>
        <end position="93"/>
    </location>
</feature>
<protein>
    <submittedName>
        <fullName evidence="8">ABC transporter substrate-binding protein</fullName>
    </submittedName>
</protein>